<evidence type="ECO:0000313" key="4">
    <source>
        <dbReference type="Proteomes" id="UP000245657"/>
    </source>
</evidence>
<evidence type="ECO:0000259" key="2">
    <source>
        <dbReference type="Pfam" id="PF00582"/>
    </source>
</evidence>
<dbReference type="PANTHER" id="PTHR46268:SF15">
    <property type="entry name" value="UNIVERSAL STRESS PROTEIN HP_0031"/>
    <property type="match status" value="1"/>
</dbReference>
<dbReference type="Gene3D" id="3.40.50.620">
    <property type="entry name" value="HUPs"/>
    <property type="match status" value="1"/>
</dbReference>
<dbReference type="CDD" id="cd00293">
    <property type="entry name" value="USP-like"/>
    <property type="match status" value="1"/>
</dbReference>
<keyword evidence="4" id="KW-1185">Reference proteome</keyword>
<dbReference type="Proteomes" id="UP000245657">
    <property type="component" value="Unassembled WGS sequence"/>
</dbReference>
<comment type="similarity">
    <text evidence="1">Belongs to the universal stress protein A family.</text>
</comment>
<comment type="caution">
    <text evidence="3">The sequence shown here is derived from an EMBL/GenBank/DDBJ whole genome shotgun (WGS) entry which is preliminary data.</text>
</comment>
<dbReference type="InterPro" id="IPR006016">
    <property type="entry name" value="UspA"/>
</dbReference>
<reference evidence="3 4" key="1">
    <citation type="submission" date="2018-05" db="EMBL/GenBank/DDBJ databases">
        <title>Draft genome of Methanospirillum lacunae Ki8-1.</title>
        <authorList>
            <person name="Dueholm M.S."/>
            <person name="Nielsen P.H."/>
            <person name="Bakmann L.F."/>
            <person name="Otzen D.E."/>
        </authorList>
    </citation>
    <scope>NUCLEOTIDE SEQUENCE [LARGE SCALE GENOMIC DNA]</scope>
    <source>
        <strain evidence="3 4">Ki8-1</strain>
    </source>
</reference>
<feature type="domain" description="UspA" evidence="2">
    <location>
        <begin position="1"/>
        <end position="148"/>
    </location>
</feature>
<dbReference type="SUPFAM" id="SSF52402">
    <property type="entry name" value="Adenine nucleotide alpha hydrolases-like"/>
    <property type="match status" value="1"/>
</dbReference>
<dbReference type="AlphaFoldDB" id="A0A2V2N7Q2"/>
<dbReference type="PANTHER" id="PTHR46268">
    <property type="entry name" value="STRESS RESPONSE PROTEIN NHAX"/>
    <property type="match status" value="1"/>
</dbReference>
<dbReference type="GeneID" id="97548884"/>
<dbReference type="PRINTS" id="PR01438">
    <property type="entry name" value="UNVRSLSTRESS"/>
</dbReference>
<dbReference type="InterPro" id="IPR014729">
    <property type="entry name" value="Rossmann-like_a/b/a_fold"/>
</dbReference>
<dbReference type="OrthoDB" id="105697at2157"/>
<dbReference type="InterPro" id="IPR006015">
    <property type="entry name" value="Universal_stress_UspA"/>
</dbReference>
<dbReference type="PIRSF" id="PIRSF006276">
    <property type="entry name" value="UspA"/>
    <property type="match status" value="1"/>
</dbReference>
<dbReference type="RefSeq" id="WP_109966890.1">
    <property type="nucleotide sequence ID" value="NZ_CP176093.1"/>
</dbReference>
<name>A0A2V2N7Q2_9EURY</name>
<evidence type="ECO:0000256" key="1">
    <source>
        <dbReference type="ARBA" id="ARBA00008791"/>
    </source>
</evidence>
<organism evidence="3 4">
    <name type="scientific">Methanospirillum lacunae</name>
    <dbReference type="NCBI Taxonomy" id="668570"/>
    <lineage>
        <taxon>Archaea</taxon>
        <taxon>Methanobacteriati</taxon>
        <taxon>Methanobacteriota</taxon>
        <taxon>Stenosarchaea group</taxon>
        <taxon>Methanomicrobia</taxon>
        <taxon>Methanomicrobiales</taxon>
        <taxon>Methanospirillaceae</taxon>
        <taxon>Methanospirillum</taxon>
    </lineage>
</organism>
<sequence>MYKRILIGVDGSPESMKALRDAVRLAKLLNATLDLLFVIPPRIYAQCAEQDIVVHEKNGSATHTSLLQMEENELFDSIRAVTKEEGYEVAIHTRVGDAVEGLIEFSQSHGNDLIVVGSSGKGMAGRLILGSVSTGVVHQSQVTVLVVKPE</sequence>
<accession>A0A2V2N7Q2</accession>
<dbReference type="EMBL" id="QGMY01000001">
    <property type="protein sequence ID" value="PWR74690.1"/>
    <property type="molecule type" value="Genomic_DNA"/>
</dbReference>
<protein>
    <recommendedName>
        <fullName evidence="2">UspA domain-containing protein</fullName>
    </recommendedName>
</protein>
<evidence type="ECO:0000313" key="3">
    <source>
        <dbReference type="EMBL" id="PWR74690.1"/>
    </source>
</evidence>
<proteinExistence type="inferred from homology"/>
<dbReference type="Pfam" id="PF00582">
    <property type="entry name" value="Usp"/>
    <property type="match status" value="1"/>
</dbReference>
<gene>
    <name evidence="3" type="ORF">DK846_00100</name>
</gene>